<keyword evidence="1" id="KW-1133">Transmembrane helix</keyword>
<accession>A0A812Q8B9</accession>
<keyword evidence="3" id="KW-1185">Reference proteome</keyword>
<proteinExistence type="predicted"/>
<dbReference type="OrthoDB" id="3352408at2759"/>
<keyword evidence="1" id="KW-0472">Membrane</keyword>
<sequence length="325" mass="35245">AKKTLWQLVLEQFDDLLVRSAFVSFLLAYFNSEQKEEGLSAYVEPLVILLILAINACVGVWQESNAEKALDSLKKSSNGAWHIGGFCFGQGTEESSKAAEIRAHVTWEGQRGLNEMGPVKLVAFDATEQRWGTVKDTWGKEACEDKIDSANMVRLLNKTKVKFNFRIKVHQTSAPRDWHFALLTCGEVERAPLVLTLEATKGAMNMFAANSNFDSSSCPVTNASWFVAASDDAGFWVLLVGALLLGACSVLCVLVCRQFRGKGKEEASSLQLPPPAVSGAEPVIGRPCTAVGEEKIVDGQIRANPQLSEAATANSSEMASPESDV</sequence>
<feature type="non-terminal residue" evidence="2">
    <location>
        <position position="1"/>
    </location>
</feature>
<dbReference type="InterPro" id="IPR023298">
    <property type="entry name" value="ATPase_P-typ_TM_dom_sf"/>
</dbReference>
<dbReference type="EMBL" id="CAJNJA010016859">
    <property type="protein sequence ID" value="CAE7389919.1"/>
    <property type="molecule type" value="Genomic_DNA"/>
</dbReference>
<dbReference type="SUPFAM" id="SSF81665">
    <property type="entry name" value="Calcium ATPase, transmembrane domain M"/>
    <property type="match status" value="1"/>
</dbReference>
<feature type="transmembrane region" description="Helical" evidence="1">
    <location>
        <begin position="233"/>
        <end position="256"/>
    </location>
</feature>
<name>A0A812Q8B9_9DINO</name>
<dbReference type="AlphaFoldDB" id="A0A812Q8B9"/>
<gene>
    <name evidence="2" type="primary">LCA1</name>
    <name evidence="2" type="ORF">SNEC2469_LOCUS10587</name>
</gene>
<evidence type="ECO:0000313" key="3">
    <source>
        <dbReference type="Proteomes" id="UP000601435"/>
    </source>
</evidence>
<keyword evidence="1" id="KW-0812">Transmembrane</keyword>
<evidence type="ECO:0000256" key="1">
    <source>
        <dbReference type="SAM" id="Phobius"/>
    </source>
</evidence>
<evidence type="ECO:0000313" key="2">
    <source>
        <dbReference type="EMBL" id="CAE7389919.1"/>
    </source>
</evidence>
<organism evidence="2 3">
    <name type="scientific">Symbiodinium necroappetens</name>
    <dbReference type="NCBI Taxonomy" id="1628268"/>
    <lineage>
        <taxon>Eukaryota</taxon>
        <taxon>Sar</taxon>
        <taxon>Alveolata</taxon>
        <taxon>Dinophyceae</taxon>
        <taxon>Suessiales</taxon>
        <taxon>Symbiodiniaceae</taxon>
        <taxon>Symbiodinium</taxon>
    </lineage>
</organism>
<reference evidence="2" key="1">
    <citation type="submission" date="2021-02" db="EMBL/GenBank/DDBJ databases">
        <authorList>
            <person name="Dougan E. K."/>
            <person name="Rhodes N."/>
            <person name="Thang M."/>
            <person name="Chan C."/>
        </authorList>
    </citation>
    <scope>NUCLEOTIDE SEQUENCE</scope>
</reference>
<comment type="caution">
    <text evidence="2">The sequence shown here is derived from an EMBL/GenBank/DDBJ whole genome shotgun (WGS) entry which is preliminary data.</text>
</comment>
<dbReference type="Gene3D" id="1.20.1110.10">
    <property type="entry name" value="Calcium-transporting ATPase, transmembrane domain"/>
    <property type="match status" value="1"/>
</dbReference>
<protein>
    <submittedName>
        <fullName evidence="2">LCA1 protein</fullName>
    </submittedName>
</protein>
<dbReference type="Proteomes" id="UP000601435">
    <property type="component" value="Unassembled WGS sequence"/>
</dbReference>
<dbReference type="Gene3D" id="2.70.150.10">
    <property type="entry name" value="Calcium-transporting ATPase, cytoplasmic transduction domain A"/>
    <property type="match status" value="1"/>
</dbReference>